<evidence type="ECO:0000256" key="2">
    <source>
        <dbReference type="PIRSR" id="PIRSR601461-1"/>
    </source>
</evidence>
<dbReference type="Proteomes" id="UP000243876">
    <property type="component" value="Unassembled WGS sequence"/>
</dbReference>
<dbReference type="PROSITE" id="PS51767">
    <property type="entry name" value="PEPTIDASE_A1"/>
    <property type="match status" value="1"/>
</dbReference>
<feature type="compositionally biased region" description="Low complexity" evidence="4">
    <location>
        <begin position="85"/>
        <end position="107"/>
    </location>
</feature>
<evidence type="ECO:0000259" key="5">
    <source>
        <dbReference type="PROSITE" id="PS51767"/>
    </source>
</evidence>
<feature type="active site" evidence="2">
    <location>
        <position position="481"/>
    </location>
</feature>
<dbReference type="AlphaFoldDB" id="A0A0D6EQ55"/>
<feature type="disulfide bond" evidence="3">
    <location>
        <begin position="292"/>
        <end position="297"/>
    </location>
</feature>
<feature type="region of interest" description="Disordered" evidence="4">
    <location>
        <begin position="85"/>
        <end position="115"/>
    </location>
</feature>
<organism evidence="6 7">
    <name type="scientific">Sporidiobolus salmonicolor</name>
    <name type="common">Yeast-like fungus</name>
    <name type="synonym">Sporobolomyces salmonicolor</name>
    <dbReference type="NCBI Taxonomy" id="5005"/>
    <lineage>
        <taxon>Eukaryota</taxon>
        <taxon>Fungi</taxon>
        <taxon>Dikarya</taxon>
        <taxon>Basidiomycota</taxon>
        <taxon>Pucciniomycotina</taxon>
        <taxon>Microbotryomycetes</taxon>
        <taxon>Sporidiobolales</taxon>
        <taxon>Sporidiobolaceae</taxon>
        <taxon>Sporobolomyces</taxon>
    </lineage>
</organism>
<evidence type="ECO:0000256" key="1">
    <source>
        <dbReference type="ARBA" id="ARBA00007447"/>
    </source>
</evidence>
<evidence type="ECO:0000313" key="7">
    <source>
        <dbReference type="Proteomes" id="UP000243876"/>
    </source>
</evidence>
<dbReference type="InterPro" id="IPR033121">
    <property type="entry name" value="PEPTIDASE_A1"/>
</dbReference>
<gene>
    <name evidence="6" type="primary">SPOSA6832_03720</name>
</gene>
<accession>A0A0D6EQ55</accession>
<dbReference type="CDD" id="cd05471">
    <property type="entry name" value="pepsin_like"/>
    <property type="match status" value="1"/>
</dbReference>
<protein>
    <submittedName>
        <fullName evidence="6">SPOSA6832_03720-mRNA-1:cds</fullName>
    </submittedName>
</protein>
<dbReference type="InterPro" id="IPR034164">
    <property type="entry name" value="Pepsin-like_dom"/>
</dbReference>
<comment type="similarity">
    <text evidence="1">Belongs to the peptidase A1 family.</text>
</comment>
<name>A0A0D6EQ55_SPOSA</name>
<evidence type="ECO:0000313" key="6">
    <source>
        <dbReference type="EMBL" id="CEQ41966.1"/>
    </source>
</evidence>
<dbReference type="InterPro" id="IPR001461">
    <property type="entry name" value="Aspartic_peptidase_A1"/>
</dbReference>
<evidence type="ECO:0000256" key="3">
    <source>
        <dbReference type="PIRSR" id="PIRSR601461-2"/>
    </source>
</evidence>
<proteinExistence type="inferred from homology"/>
<feature type="active site" evidence="2">
    <location>
        <position position="279"/>
    </location>
</feature>
<feature type="domain" description="Peptidase A1" evidence="5">
    <location>
        <begin position="261"/>
        <end position="602"/>
    </location>
</feature>
<dbReference type="Gene3D" id="2.40.70.10">
    <property type="entry name" value="Acid Proteases"/>
    <property type="match status" value="2"/>
</dbReference>
<feature type="non-terminal residue" evidence="6">
    <location>
        <position position="1"/>
    </location>
</feature>
<dbReference type="EMBL" id="CENE01000019">
    <property type="protein sequence ID" value="CEQ41966.1"/>
    <property type="molecule type" value="Genomic_DNA"/>
</dbReference>
<dbReference type="GO" id="GO:0004190">
    <property type="term" value="F:aspartic-type endopeptidase activity"/>
    <property type="evidence" value="ECO:0007669"/>
    <property type="project" value="InterPro"/>
</dbReference>
<sequence>MPAPALRPSPAPAPAAAVAEGASKIALHRRGTADLTNEDGTVNVARAHAHLARARAKYVRGLRNFERNTGSAHVLAPSRGVVDPSLLPASASPGSSAASPHPPNSNSTDSTPREAFERRAPAPWGVGGAENASLEFPPAAAATAGEAKRDKVFDPSSARLRGVPRIGEVGIVKNQRALARRTVKNPKVVWNPKAHPSSSLSARTTTTSAAAAAKTGAVALTAYDDMTRELFAIVIMGRAEKRGARGLTSFALDVALADPVWAGSMSIGTPAKTFIIDFDTGSADLWVPSVNCTSAACNPHTKYNPAGSSSAVSVPGKKLSITYGDGSSAQGTAWTDTVTSTFLSFLEDKGLELIKSPVGAVAGMTATAQTLGAANSLTSDFQDDPYDGLMGMAYSSIATLGSKTVFDTLVSESKTASSQFSFYLAASGSELYLGGMDQSKYTAGSTVFYPVTSQSYWLLATQANVGGSAVSALGTFSAIVDTGTSVIVPLTSLLPSLVQAPTSAAEAFWAAVPNSGVYGSGYYTYECASPPSISFSFGSSNAEQWAVAGDSLNLGRVSSGSDRCVGAIVGADIGINAWILGDSFLENVYSTFDLSTNSVGFSDLA</sequence>
<dbReference type="PRINTS" id="PR00792">
    <property type="entry name" value="PEPSIN"/>
</dbReference>
<keyword evidence="7" id="KW-1185">Reference proteome</keyword>
<dbReference type="OrthoDB" id="15189at2759"/>
<reference evidence="7" key="1">
    <citation type="submission" date="2015-02" db="EMBL/GenBank/DDBJ databases">
        <authorList>
            <person name="Gon?alves P."/>
        </authorList>
    </citation>
    <scope>NUCLEOTIDE SEQUENCE [LARGE SCALE GENOMIC DNA]</scope>
</reference>
<dbReference type="InterPro" id="IPR021109">
    <property type="entry name" value="Peptidase_aspartic_dom_sf"/>
</dbReference>
<dbReference type="PANTHER" id="PTHR47966:SF57">
    <property type="entry name" value="PEPTIDASE A1 DOMAIN-CONTAINING PROTEIN"/>
    <property type="match status" value="1"/>
</dbReference>
<keyword evidence="3" id="KW-1015">Disulfide bond</keyword>
<dbReference type="SUPFAM" id="SSF50630">
    <property type="entry name" value="Acid proteases"/>
    <property type="match status" value="1"/>
</dbReference>
<dbReference type="Pfam" id="PF00026">
    <property type="entry name" value="Asp"/>
    <property type="match status" value="2"/>
</dbReference>
<dbReference type="FunFam" id="2.40.70.10:FF:000008">
    <property type="entry name" value="Cathepsin D"/>
    <property type="match status" value="1"/>
</dbReference>
<dbReference type="GO" id="GO:0006508">
    <property type="term" value="P:proteolysis"/>
    <property type="evidence" value="ECO:0007669"/>
    <property type="project" value="InterPro"/>
</dbReference>
<dbReference type="PANTHER" id="PTHR47966">
    <property type="entry name" value="BETA-SITE APP-CLEAVING ENZYME, ISOFORM A-RELATED"/>
    <property type="match status" value="1"/>
</dbReference>
<evidence type="ECO:0000256" key="4">
    <source>
        <dbReference type="SAM" id="MobiDB-lite"/>
    </source>
</evidence>